<dbReference type="Proteomes" id="UP000234275">
    <property type="component" value="Unassembled WGS sequence"/>
</dbReference>
<dbReference type="VEuPathDB" id="FungiDB:P170DRAFT_455668"/>
<dbReference type="PROSITE" id="PS50011">
    <property type="entry name" value="PROTEIN_KINASE_DOM"/>
    <property type="match status" value="1"/>
</dbReference>
<name>A0A2I2G7H5_9EURO</name>
<dbReference type="SUPFAM" id="SSF56112">
    <property type="entry name" value="Protein kinase-like (PK-like)"/>
    <property type="match status" value="1"/>
</dbReference>
<accession>A0A2I2G7H5</accession>
<organism evidence="2 3">
    <name type="scientific">Aspergillus steynii IBT 23096</name>
    <dbReference type="NCBI Taxonomy" id="1392250"/>
    <lineage>
        <taxon>Eukaryota</taxon>
        <taxon>Fungi</taxon>
        <taxon>Dikarya</taxon>
        <taxon>Ascomycota</taxon>
        <taxon>Pezizomycotina</taxon>
        <taxon>Eurotiomycetes</taxon>
        <taxon>Eurotiomycetidae</taxon>
        <taxon>Eurotiales</taxon>
        <taxon>Aspergillaceae</taxon>
        <taxon>Aspergillus</taxon>
        <taxon>Aspergillus subgen. Circumdati</taxon>
    </lineage>
</organism>
<dbReference type="STRING" id="1392250.A0A2I2G7H5"/>
<proteinExistence type="predicted"/>
<dbReference type="GO" id="GO:0004672">
    <property type="term" value="F:protein kinase activity"/>
    <property type="evidence" value="ECO:0007669"/>
    <property type="project" value="InterPro"/>
</dbReference>
<dbReference type="GeneID" id="36559251"/>
<feature type="domain" description="Protein kinase" evidence="1">
    <location>
        <begin position="9"/>
        <end position="170"/>
    </location>
</feature>
<gene>
    <name evidence="2" type="ORF">P170DRAFT_455668</name>
</gene>
<evidence type="ECO:0000313" key="3">
    <source>
        <dbReference type="Proteomes" id="UP000234275"/>
    </source>
</evidence>
<comment type="caution">
    <text evidence="2">The sequence shown here is derived from an EMBL/GenBank/DDBJ whole genome shotgun (WGS) entry which is preliminary data.</text>
</comment>
<dbReference type="InterPro" id="IPR011009">
    <property type="entry name" value="Kinase-like_dom_sf"/>
</dbReference>
<dbReference type="EMBL" id="MSFO01000004">
    <property type="protein sequence ID" value="PLB48836.1"/>
    <property type="molecule type" value="Genomic_DNA"/>
</dbReference>
<dbReference type="AlphaFoldDB" id="A0A2I2G7H5"/>
<reference evidence="2 3" key="1">
    <citation type="submission" date="2016-12" db="EMBL/GenBank/DDBJ databases">
        <title>The genomes of Aspergillus section Nigri reveals drivers in fungal speciation.</title>
        <authorList>
            <consortium name="DOE Joint Genome Institute"/>
            <person name="Vesth T.C."/>
            <person name="Nybo J."/>
            <person name="Theobald S."/>
            <person name="Brandl J."/>
            <person name="Frisvad J.C."/>
            <person name="Nielsen K.F."/>
            <person name="Lyhne E.K."/>
            <person name="Kogle M.E."/>
            <person name="Kuo A."/>
            <person name="Riley R."/>
            <person name="Clum A."/>
            <person name="Nolan M."/>
            <person name="Lipzen A."/>
            <person name="Salamov A."/>
            <person name="Henrissat B."/>
            <person name="Wiebenga A."/>
            <person name="De Vries R.P."/>
            <person name="Grigoriev I.V."/>
            <person name="Mortensen U.H."/>
            <person name="Andersen M.R."/>
            <person name="Baker S.E."/>
        </authorList>
    </citation>
    <scope>NUCLEOTIDE SEQUENCE [LARGE SCALE GENOMIC DNA]</scope>
    <source>
        <strain evidence="2 3">IBT 23096</strain>
    </source>
</reference>
<evidence type="ECO:0000259" key="1">
    <source>
        <dbReference type="PROSITE" id="PS50011"/>
    </source>
</evidence>
<evidence type="ECO:0000313" key="2">
    <source>
        <dbReference type="EMBL" id="PLB48836.1"/>
    </source>
</evidence>
<protein>
    <recommendedName>
        <fullName evidence="1">Protein kinase domain-containing protein</fullName>
    </recommendedName>
</protein>
<dbReference type="RefSeq" id="XP_024704138.1">
    <property type="nucleotide sequence ID" value="XM_024851552.1"/>
</dbReference>
<dbReference type="GO" id="GO:0005524">
    <property type="term" value="F:ATP binding"/>
    <property type="evidence" value="ECO:0007669"/>
    <property type="project" value="InterPro"/>
</dbReference>
<keyword evidence="3" id="KW-1185">Reference proteome</keyword>
<dbReference type="InterPro" id="IPR000719">
    <property type="entry name" value="Prot_kinase_dom"/>
</dbReference>
<sequence length="170" mass="19620">MTSIAISEITFAETIRKGSVSCIYRVSWDGKDCILKVFHTPEPGSYFLRKIRTRKRETVPFKCESTAYTRLKEQGLCDRGIIPDFYGLVEQIKPDDHLPYLEDFLEDTEYPNAILIEYVPDIAMIDPSNFSAQRTHKLRDILSEIHQAGVYHADPYPRNMMVQATSDRVL</sequence>
<dbReference type="OrthoDB" id="4185642at2759"/>